<dbReference type="InterPro" id="IPR015141">
    <property type="entry name" value="PLipase_A2_prok/fun"/>
</dbReference>
<evidence type="ECO:0008006" key="4">
    <source>
        <dbReference type="Google" id="ProtNLM"/>
    </source>
</evidence>
<evidence type="ECO:0000256" key="1">
    <source>
        <dbReference type="SAM" id="SignalP"/>
    </source>
</evidence>
<keyword evidence="1" id="KW-0732">Signal</keyword>
<comment type="caution">
    <text evidence="2">The sequence shown here is derived from an EMBL/GenBank/DDBJ whole genome shotgun (WGS) entry which is preliminary data.</text>
</comment>
<dbReference type="Gene3D" id="1.20.90.10">
    <property type="entry name" value="Phospholipase A2 domain"/>
    <property type="match status" value="1"/>
</dbReference>
<accession>A0ABS3WR96</accession>
<feature type="chain" id="PRO_5046031630" description="Phospholipase" evidence="1">
    <location>
        <begin position="26"/>
        <end position="175"/>
    </location>
</feature>
<proteinExistence type="predicted"/>
<dbReference type="RefSeq" id="WP_209264451.1">
    <property type="nucleotide sequence ID" value="NZ_JAFFZN010000006.1"/>
</dbReference>
<organism evidence="2 3">
    <name type="scientific">Streptomyces spirodelae</name>
    <dbReference type="NCBI Taxonomy" id="2812904"/>
    <lineage>
        <taxon>Bacteria</taxon>
        <taxon>Bacillati</taxon>
        <taxon>Actinomycetota</taxon>
        <taxon>Actinomycetes</taxon>
        <taxon>Kitasatosporales</taxon>
        <taxon>Streptomycetaceae</taxon>
        <taxon>Streptomyces</taxon>
    </lineage>
</organism>
<dbReference type="InterPro" id="IPR036444">
    <property type="entry name" value="PLipase_A2_dom_sf"/>
</dbReference>
<gene>
    <name evidence="2" type="ORF">JW592_09215</name>
</gene>
<feature type="signal peptide" evidence="1">
    <location>
        <begin position="1"/>
        <end position="25"/>
    </location>
</feature>
<protein>
    <recommendedName>
        <fullName evidence="4">Phospholipase</fullName>
    </recommendedName>
</protein>
<dbReference type="Proteomes" id="UP001518976">
    <property type="component" value="Unassembled WGS sequence"/>
</dbReference>
<evidence type="ECO:0000313" key="2">
    <source>
        <dbReference type="EMBL" id="MBO8185641.1"/>
    </source>
</evidence>
<dbReference type="SUPFAM" id="SSF48619">
    <property type="entry name" value="Phospholipase A2, PLA2"/>
    <property type="match status" value="1"/>
</dbReference>
<sequence>MRAKFSTTLTAGTLAVSAALGGALAAPGTAAAASHPHPSADRGIVAVAPAPPAVRAEADELMNLPYGEFARAPHVPPFNWTTDGCSVPTGYAPYSEVFRPACVQHDFGYRNYGGNHELKLDPTRKTKNWIDGRFRTEMRRICDDSYKTPLRHTNCVNASRAYYLAVQLAGDSSFF</sequence>
<reference evidence="2 3" key="1">
    <citation type="submission" date="2021-02" db="EMBL/GenBank/DDBJ databases">
        <title>Streptomyces spirodelae sp. nov., isolated from duckweed.</title>
        <authorList>
            <person name="Saimee Y."/>
            <person name="Duangmal K."/>
        </authorList>
    </citation>
    <scope>NUCLEOTIDE SEQUENCE [LARGE SCALE GENOMIC DNA]</scope>
    <source>
        <strain evidence="2 3">DW4-2</strain>
    </source>
</reference>
<dbReference type="Pfam" id="PF09056">
    <property type="entry name" value="Phospholip_A2_3"/>
    <property type="match status" value="1"/>
</dbReference>
<name>A0ABS3WR96_9ACTN</name>
<keyword evidence="3" id="KW-1185">Reference proteome</keyword>
<evidence type="ECO:0000313" key="3">
    <source>
        <dbReference type="Proteomes" id="UP001518976"/>
    </source>
</evidence>
<dbReference type="EMBL" id="JAFFZN010000006">
    <property type="protein sequence ID" value="MBO8185641.1"/>
    <property type="molecule type" value="Genomic_DNA"/>
</dbReference>